<proteinExistence type="predicted"/>
<dbReference type="EMBL" id="UOGI01000133">
    <property type="protein sequence ID" value="VAX32214.1"/>
    <property type="molecule type" value="Genomic_DNA"/>
</dbReference>
<sequence length="130" mass="14660">MKFLVDNALSTLLAEGLRNAGHNAIHVRDYGLQAADDITIFARAAEEDRIIISADTDFGTLLALRKENKPSIILFRRSTERQPDRQLKLLLTNLPSVQKDMEQGSAVVFEQTRIRIRSLPISSNKFKNNP</sequence>
<organism evidence="2">
    <name type="scientific">hydrothermal vent metagenome</name>
    <dbReference type="NCBI Taxonomy" id="652676"/>
    <lineage>
        <taxon>unclassified sequences</taxon>
        <taxon>metagenomes</taxon>
        <taxon>ecological metagenomes</taxon>
    </lineage>
</organism>
<name>A0A3B1D7T4_9ZZZZ</name>
<dbReference type="AlphaFoldDB" id="A0A3B1D7T4"/>
<feature type="domain" description="DUF5615" evidence="1">
    <location>
        <begin position="1"/>
        <end position="110"/>
    </location>
</feature>
<protein>
    <recommendedName>
        <fullName evidence="1">DUF5615 domain-containing protein</fullName>
    </recommendedName>
</protein>
<evidence type="ECO:0000313" key="2">
    <source>
        <dbReference type="EMBL" id="VAX32214.1"/>
    </source>
</evidence>
<reference evidence="2" key="1">
    <citation type="submission" date="2018-06" db="EMBL/GenBank/DDBJ databases">
        <authorList>
            <person name="Zhirakovskaya E."/>
        </authorList>
    </citation>
    <scope>NUCLEOTIDE SEQUENCE</scope>
</reference>
<gene>
    <name evidence="2" type="ORF">MNBD_NITROSPIRAE03-692</name>
</gene>
<dbReference type="Pfam" id="PF18480">
    <property type="entry name" value="DUF5615"/>
    <property type="match status" value="1"/>
</dbReference>
<accession>A0A3B1D7T4</accession>
<dbReference type="InterPro" id="IPR041049">
    <property type="entry name" value="DUF5615"/>
</dbReference>
<evidence type="ECO:0000259" key="1">
    <source>
        <dbReference type="Pfam" id="PF18480"/>
    </source>
</evidence>